<evidence type="ECO:0000313" key="2">
    <source>
        <dbReference type="EMBL" id="TVY72248.1"/>
    </source>
</evidence>
<feature type="region of interest" description="Disordered" evidence="1">
    <location>
        <begin position="39"/>
        <end position="94"/>
    </location>
</feature>
<protein>
    <submittedName>
        <fullName evidence="2">Uncharacterized protein</fullName>
    </submittedName>
</protein>
<comment type="caution">
    <text evidence="2">The sequence shown here is derived from an EMBL/GenBank/DDBJ whole genome shotgun (WGS) entry which is preliminary data.</text>
</comment>
<name>A0A559LEQ6_FUSOC</name>
<evidence type="ECO:0000256" key="1">
    <source>
        <dbReference type="SAM" id="MobiDB-lite"/>
    </source>
</evidence>
<sequence length="94" mass="10233">MFSSLTSTVEVPKQQPCLMGASHFIVALPTNRKYPVYASTQKNASNDAVNDADVAEARGAAEGNGENGNRKPGKGKREKKKDQNTERDLEFSFS</sequence>
<feature type="compositionally biased region" description="Basic and acidic residues" evidence="1">
    <location>
        <begin position="80"/>
        <end position="94"/>
    </location>
</feature>
<dbReference type="AlphaFoldDB" id="A0A559LEQ6"/>
<dbReference type="Proteomes" id="UP000320707">
    <property type="component" value="Unassembled WGS sequence"/>
</dbReference>
<organism evidence="2 3">
    <name type="scientific">Fusarium oxysporum f. sp. cubense</name>
    <dbReference type="NCBI Taxonomy" id="61366"/>
    <lineage>
        <taxon>Eukaryota</taxon>
        <taxon>Fungi</taxon>
        <taxon>Dikarya</taxon>
        <taxon>Ascomycota</taxon>
        <taxon>Pezizomycotina</taxon>
        <taxon>Sordariomycetes</taxon>
        <taxon>Hypocreomycetidae</taxon>
        <taxon>Hypocreales</taxon>
        <taxon>Nectriaceae</taxon>
        <taxon>Fusarium</taxon>
        <taxon>Fusarium oxysporum species complex</taxon>
    </lineage>
</organism>
<reference evidence="2 3" key="1">
    <citation type="journal article" date="2019" name="Microbiol. Resour. Announc.">
        <title>High-quality draft genome sequence of Fusarium oxysporum f. sp. cubense strain 160527, a causal agent of Panama disease.</title>
        <authorList>
            <person name="Asai S."/>
            <person name="Ayukawa Y."/>
            <person name="Gan P."/>
            <person name="Masuda S."/>
            <person name="Komatsu K."/>
            <person name="Shirasu K."/>
            <person name="Arie T."/>
        </authorList>
    </citation>
    <scope>NUCLEOTIDE SEQUENCE [LARGE SCALE GENOMIC DNA]</scope>
    <source>
        <strain evidence="2 3">160527</strain>
    </source>
</reference>
<gene>
    <name evidence="2" type="ORF">Focb16_v012835</name>
</gene>
<feature type="compositionally biased region" description="Low complexity" evidence="1">
    <location>
        <begin position="43"/>
        <end position="64"/>
    </location>
</feature>
<proteinExistence type="predicted"/>
<evidence type="ECO:0000313" key="3">
    <source>
        <dbReference type="Proteomes" id="UP000320707"/>
    </source>
</evidence>
<dbReference type="EMBL" id="SRMI01000004">
    <property type="protein sequence ID" value="TVY72248.1"/>
    <property type="molecule type" value="Genomic_DNA"/>
</dbReference>
<accession>A0A559LEQ6</accession>